<accession>A0AAD3XHK0</accession>
<evidence type="ECO:0000313" key="2">
    <source>
        <dbReference type="EMBL" id="GMH04814.1"/>
    </source>
</evidence>
<gene>
    <name evidence="2" type="ORF">Nepgr_006654</name>
</gene>
<comment type="caution">
    <text evidence="2">The sequence shown here is derived from an EMBL/GenBank/DDBJ whole genome shotgun (WGS) entry which is preliminary data.</text>
</comment>
<dbReference type="EMBL" id="BSYO01000005">
    <property type="protein sequence ID" value="GMH04814.1"/>
    <property type="molecule type" value="Genomic_DNA"/>
</dbReference>
<feature type="compositionally biased region" description="Low complexity" evidence="1">
    <location>
        <begin position="53"/>
        <end position="70"/>
    </location>
</feature>
<keyword evidence="3" id="KW-1185">Reference proteome</keyword>
<feature type="compositionally biased region" description="Polar residues" evidence="1">
    <location>
        <begin position="83"/>
        <end position="109"/>
    </location>
</feature>
<reference evidence="2" key="1">
    <citation type="submission" date="2023-05" db="EMBL/GenBank/DDBJ databases">
        <title>Nepenthes gracilis genome sequencing.</title>
        <authorList>
            <person name="Fukushima K."/>
        </authorList>
    </citation>
    <scope>NUCLEOTIDE SEQUENCE</scope>
    <source>
        <strain evidence="2">SING2019-196</strain>
    </source>
</reference>
<evidence type="ECO:0000313" key="3">
    <source>
        <dbReference type="Proteomes" id="UP001279734"/>
    </source>
</evidence>
<dbReference type="AlphaFoldDB" id="A0AAD3XHK0"/>
<feature type="compositionally biased region" description="Polar residues" evidence="1">
    <location>
        <begin position="1"/>
        <end position="10"/>
    </location>
</feature>
<feature type="compositionally biased region" description="Basic residues" evidence="1">
    <location>
        <begin position="13"/>
        <end position="22"/>
    </location>
</feature>
<feature type="region of interest" description="Disordered" evidence="1">
    <location>
        <begin position="1"/>
        <end position="109"/>
    </location>
</feature>
<dbReference type="Proteomes" id="UP001279734">
    <property type="component" value="Unassembled WGS sequence"/>
</dbReference>
<proteinExistence type="predicted"/>
<name>A0AAD3XHK0_NEPGR</name>
<feature type="compositionally biased region" description="Polar residues" evidence="1">
    <location>
        <begin position="23"/>
        <end position="32"/>
    </location>
</feature>
<protein>
    <submittedName>
        <fullName evidence="2">Uncharacterized protein</fullName>
    </submittedName>
</protein>
<evidence type="ECO:0000256" key="1">
    <source>
        <dbReference type="SAM" id="MobiDB-lite"/>
    </source>
</evidence>
<organism evidence="2 3">
    <name type="scientific">Nepenthes gracilis</name>
    <name type="common">Slender pitcher plant</name>
    <dbReference type="NCBI Taxonomy" id="150966"/>
    <lineage>
        <taxon>Eukaryota</taxon>
        <taxon>Viridiplantae</taxon>
        <taxon>Streptophyta</taxon>
        <taxon>Embryophyta</taxon>
        <taxon>Tracheophyta</taxon>
        <taxon>Spermatophyta</taxon>
        <taxon>Magnoliopsida</taxon>
        <taxon>eudicotyledons</taxon>
        <taxon>Gunneridae</taxon>
        <taxon>Pentapetalae</taxon>
        <taxon>Caryophyllales</taxon>
        <taxon>Nepenthaceae</taxon>
        <taxon>Nepenthes</taxon>
    </lineage>
</organism>
<sequence>MQSQHLSKQQFRPAKRKQHSRQPKAQTNQTRPATIRAPAPQYVDTVKAQKNRNLVTTPTLLNLPAAPPSTRAQSKKERDPSFTPHQTTNNCISHPGDNQRSKQPTNATP</sequence>